<dbReference type="EMBL" id="CAFAAK010000135">
    <property type="protein sequence ID" value="CAB4802572.1"/>
    <property type="molecule type" value="Genomic_DNA"/>
</dbReference>
<dbReference type="PIRSF" id="PIRSF017082">
    <property type="entry name" value="YflP"/>
    <property type="match status" value="1"/>
</dbReference>
<protein>
    <submittedName>
        <fullName evidence="1">Unannotated protein</fullName>
    </submittedName>
</protein>
<dbReference type="PANTHER" id="PTHR42928">
    <property type="entry name" value="TRICARBOXYLATE-BINDING PROTEIN"/>
    <property type="match status" value="1"/>
</dbReference>
<dbReference type="Gene3D" id="3.40.190.10">
    <property type="entry name" value="Periplasmic binding protein-like II"/>
    <property type="match status" value="1"/>
</dbReference>
<proteinExistence type="predicted"/>
<sequence>MAKYIFKNIFPVFLFLCFFNSAFSQDFPNRPIRVIVPFAPGGVVDVTARLLTIKMTERLGWNFIIDNKPGGNGFIAVTAAANSTPDGYTLLMAHTGEFAVNPAIFPNIPYLMERDFTPITMVSDTPMLLVANSKVPFNTYKEMLAEAKKNPGTLSFSSPGSGSINHLAGEWIALDSGIKILHIPYKGGAPAVAAVASGEVPLGVVAIPAVAPHIASGNVKVISLTTSTKTNYNRSWRSTVEEGIPGVNASNWVGLFAPKGVSDPIIQKIYKEILTTIENPEVKKNFADKGADVGGMSPQKFSSRIKEDLDRYKEIAKKANIQNQ</sequence>
<evidence type="ECO:0000313" key="1">
    <source>
        <dbReference type="EMBL" id="CAB4802572.1"/>
    </source>
</evidence>
<name>A0A6J6XZX4_9ZZZZ</name>
<dbReference type="PANTHER" id="PTHR42928:SF5">
    <property type="entry name" value="BLR1237 PROTEIN"/>
    <property type="match status" value="1"/>
</dbReference>
<reference evidence="1" key="1">
    <citation type="submission" date="2020-05" db="EMBL/GenBank/DDBJ databases">
        <authorList>
            <person name="Chiriac C."/>
            <person name="Salcher M."/>
            <person name="Ghai R."/>
            <person name="Kavagutti S V."/>
        </authorList>
    </citation>
    <scope>NUCLEOTIDE SEQUENCE</scope>
</reference>
<gene>
    <name evidence="1" type="ORF">UFOPK3024_00686</name>
</gene>
<dbReference type="AlphaFoldDB" id="A0A6J6XZX4"/>
<dbReference type="SUPFAM" id="SSF53850">
    <property type="entry name" value="Periplasmic binding protein-like II"/>
    <property type="match status" value="1"/>
</dbReference>
<dbReference type="Pfam" id="PF03401">
    <property type="entry name" value="TctC"/>
    <property type="match status" value="1"/>
</dbReference>
<dbReference type="InterPro" id="IPR005064">
    <property type="entry name" value="BUG"/>
</dbReference>
<accession>A0A6J6XZX4</accession>
<dbReference type="Gene3D" id="3.40.190.150">
    <property type="entry name" value="Bordetella uptake gene, domain 1"/>
    <property type="match status" value="1"/>
</dbReference>
<dbReference type="CDD" id="cd07012">
    <property type="entry name" value="PBP2_Bug_TTT"/>
    <property type="match status" value="1"/>
</dbReference>
<organism evidence="1">
    <name type="scientific">freshwater metagenome</name>
    <dbReference type="NCBI Taxonomy" id="449393"/>
    <lineage>
        <taxon>unclassified sequences</taxon>
        <taxon>metagenomes</taxon>
        <taxon>ecological metagenomes</taxon>
    </lineage>
</organism>
<dbReference type="InterPro" id="IPR042100">
    <property type="entry name" value="Bug_dom1"/>
</dbReference>